<evidence type="ECO:0000256" key="9">
    <source>
        <dbReference type="ARBA" id="ARBA00048305"/>
    </source>
</evidence>
<evidence type="ECO:0000256" key="1">
    <source>
        <dbReference type="ARBA" id="ARBA00001974"/>
    </source>
</evidence>
<keyword evidence="5 11" id="KW-0285">Flavoprotein</keyword>
<comment type="caution">
    <text evidence="14">The sequence shown here is derived from an EMBL/GenBank/DDBJ whole genome shotgun (WGS) entry which is preliminary data.</text>
</comment>
<dbReference type="GO" id="GO:0034628">
    <property type="term" value="P:'de novo' NAD+ biosynthetic process from L-aspartate"/>
    <property type="evidence" value="ECO:0007669"/>
    <property type="project" value="TreeGrafter"/>
</dbReference>
<dbReference type="InterPro" id="IPR027477">
    <property type="entry name" value="Succ_DH/fumarate_Rdtase_cat_sf"/>
</dbReference>
<evidence type="ECO:0000256" key="6">
    <source>
        <dbReference type="ARBA" id="ARBA00022642"/>
    </source>
</evidence>
<dbReference type="InterPro" id="IPR015939">
    <property type="entry name" value="Fum_Rdtase/Succ_DH_flav-like_C"/>
</dbReference>
<keyword evidence="6 11" id="KW-0662">Pyridine nucleotide biosynthesis</keyword>
<evidence type="ECO:0000256" key="8">
    <source>
        <dbReference type="ARBA" id="ARBA00023002"/>
    </source>
</evidence>
<comment type="subcellular location">
    <subcellularLocation>
        <location evidence="11">Cytoplasm</location>
    </subcellularLocation>
</comment>
<dbReference type="Gene3D" id="3.90.700.10">
    <property type="entry name" value="Succinate dehydrogenase/fumarate reductase flavoprotein, catalytic domain"/>
    <property type="match status" value="1"/>
</dbReference>
<dbReference type="GO" id="GO:0005737">
    <property type="term" value="C:cytoplasm"/>
    <property type="evidence" value="ECO:0007669"/>
    <property type="project" value="UniProtKB-SubCell"/>
</dbReference>
<dbReference type="PANTHER" id="PTHR42716:SF2">
    <property type="entry name" value="L-ASPARTATE OXIDASE, CHLOROPLASTIC"/>
    <property type="match status" value="1"/>
</dbReference>
<dbReference type="EC" id="1.4.3.16" evidence="4 10"/>
<dbReference type="PRINTS" id="PR00411">
    <property type="entry name" value="PNDRDTASEI"/>
</dbReference>
<organism evidence="14">
    <name type="scientific">Thermodesulfobium narugense</name>
    <dbReference type="NCBI Taxonomy" id="184064"/>
    <lineage>
        <taxon>Bacteria</taxon>
        <taxon>Pseudomonadati</taxon>
        <taxon>Thermodesulfobiota</taxon>
        <taxon>Thermodesulfobiia</taxon>
        <taxon>Thermodesulfobiales</taxon>
        <taxon>Thermodesulfobiaceae</taxon>
        <taxon>Thermodesulfobium</taxon>
    </lineage>
</organism>
<evidence type="ECO:0000256" key="11">
    <source>
        <dbReference type="RuleBase" id="RU362049"/>
    </source>
</evidence>
<dbReference type="PRINTS" id="PR00368">
    <property type="entry name" value="FADPNR"/>
</dbReference>
<dbReference type="Gene3D" id="1.20.58.100">
    <property type="entry name" value="Fumarate reductase/succinate dehydrogenase flavoprotein-like, C-terminal domain"/>
    <property type="match status" value="1"/>
</dbReference>
<protein>
    <recommendedName>
        <fullName evidence="4 10">L-aspartate oxidase</fullName>
        <ecNumber evidence="4 10">1.4.3.16</ecNumber>
    </recommendedName>
</protein>
<evidence type="ECO:0000259" key="13">
    <source>
        <dbReference type="Pfam" id="PF02910"/>
    </source>
</evidence>
<feature type="domain" description="FAD-dependent oxidoreductase 2 FAD-binding" evidence="12">
    <location>
        <begin position="8"/>
        <end position="390"/>
    </location>
</feature>
<comment type="cofactor">
    <cofactor evidence="1 11">
        <name>FAD</name>
        <dbReference type="ChEBI" id="CHEBI:57692"/>
    </cofactor>
</comment>
<dbReference type="UniPathway" id="UPA00253">
    <property type="reaction ID" value="UER00326"/>
</dbReference>
<dbReference type="InterPro" id="IPR036188">
    <property type="entry name" value="FAD/NAD-bd_sf"/>
</dbReference>
<evidence type="ECO:0000313" key="14">
    <source>
        <dbReference type="EMBL" id="HHI66269.1"/>
    </source>
</evidence>
<dbReference type="FunFam" id="3.90.700.10:FF:000002">
    <property type="entry name" value="L-aspartate oxidase"/>
    <property type="match status" value="1"/>
</dbReference>
<feature type="domain" description="Fumarate reductase/succinate dehydrogenase flavoprotein-like C-terminal" evidence="13">
    <location>
        <begin position="441"/>
        <end position="517"/>
    </location>
</feature>
<comment type="similarity">
    <text evidence="3 11">Belongs to the FAD-dependent oxidoreductase 2 family. NadB subfamily.</text>
</comment>
<dbReference type="Gene3D" id="3.50.50.60">
    <property type="entry name" value="FAD/NAD(P)-binding domain"/>
    <property type="match status" value="1"/>
</dbReference>
<name>A0A7C5PC76_9BACT</name>
<dbReference type="SUPFAM" id="SSF46977">
    <property type="entry name" value="Succinate dehydrogenase/fumarate reductase flavoprotein C-terminal domain"/>
    <property type="match status" value="1"/>
</dbReference>
<dbReference type="PANTHER" id="PTHR42716">
    <property type="entry name" value="L-ASPARTATE OXIDASE"/>
    <property type="match status" value="1"/>
</dbReference>
<dbReference type="EMBL" id="DRUY01000238">
    <property type="protein sequence ID" value="HHI66269.1"/>
    <property type="molecule type" value="Genomic_DNA"/>
</dbReference>
<keyword evidence="8 11" id="KW-0560">Oxidoreductase</keyword>
<dbReference type="NCBIfam" id="TIGR00551">
    <property type="entry name" value="nadB"/>
    <property type="match status" value="1"/>
</dbReference>
<dbReference type="Pfam" id="PF02910">
    <property type="entry name" value="Succ_DH_flav_C"/>
    <property type="match status" value="1"/>
</dbReference>
<evidence type="ECO:0000256" key="5">
    <source>
        <dbReference type="ARBA" id="ARBA00022630"/>
    </source>
</evidence>
<gene>
    <name evidence="14" type="primary">nadB</name>
    <name evidence="14" type="ORF">ENL70_06965</name>
</gene>
<dbReference type="InterPro" id="IPR037099">
    <property type="entry name" value="Fum_R/Succ_DH_flav-like_C_sf"/>
</dbReference>
<dbReference type="GO" id="GO:0008734">
    <property type="term" value="F:L-aspartate oxidase activity"/>
    <property type="evidence" value="ECO:0007669"/>
    <property type="project" value="UniProtKB-UniRule"/>
</dbReference>
<evidence type="ECO:0000259" key="12">
    <source>
        <dbReference type="Pfam" id="PF00890"/>
    </source>
</evidence>
<evidence type="ECO:0000256" key="4">
    <source>
        <dbReference type="ARBA" id="ARBA00012173"/>
    </source>
</evidence>
<evidence type="ECO:0000256" key="10">
    <source>
        <dbReference type="NCBIfam" id="TIGR00551"/>
    </source>
</evidence>
<keyword evidence="7 11" id="KW-0274">FAD</keyword>
<evidence type="ECO:0000256" key="7">
    <source>
        <dbReference type="ARBA" id="ARBA00022827"/>
    </source>
</evidence>
<evidence type="ECO:0000256" key="2">
    <source>
        <dbReference type="ARBA" id="ARBA00004950"/>
    </source>
</evidence>
<comment type="catalytic activity">
    <reaction evidence="9">
        <text>L-aspartate + O2 = iminosuccinate + H2O2</text>
        <dbReference type="Rhea" id="RHEA:25876"/>
        <dbReference type="ChEBI" id="CHEBI:15379"/>
        <dbReference type="ChEBI" id="CHEBI:16240"/>
        <dbReference type="ChEBI" id="CHEBI:29991"/>
        <dbReference type="ChEBI" id="CHEBI:77875"/>
        <dbReference type="EC" id="1.4.3.16"/>
    </reaction>
    <physiologicalReaction direction="left-to-right" evidence="9">
        <dbReference type="Rhea" id="RHEA:25877"/>
    </physiologicalReaction>
</comment>
<dbReference type="InterPro" id="IPR005288">
    <property type="entry name" value="NadB"/>
</dbReference>
<dbReference type="Pfam" id="PF00890">
    <property type="entry name" value="FAD_binding_2"/>
    <property type="match status" value="1"/>
</dbReference>
<dbReference type="SUPFAM" id="SSF51905">
    <property type="entry name" value="FAD/NAD(P)-binding domain"/>
    <property type="match status" value="1"/>
</dbReference>
<dbReference type="SUPFAM" id="SSF56425">
    <property type="entry name" value="Succinate dehydrogenase/fumarate reductase flavoprotein, catalytic domain"/>
    <property type="match status" value="1"/>
</dbReference>
<evidence type="ECO:0000256" key="3">
    <source>
        <dbReference type="ARBA" id="ARBA00008562"/>
    </source>
</evidence>
<sequence length="519" mass="57736">MSTIECEILIIGAGIAGLTCAIKLADRGKDVVVINRSEDPEESNTKYAQGGIVWWGEDDSAELIETDIEEAGDEVGRESAIKIIAEDGPVLVKSFLIDRLGVNFDKDSFGNLHKTLEGGHSKNRIIHVADQTGLAIQRALLKEAKRHPNIKILSSTTAIDLISTTHHSKNRDAIYQATKILGAYVIERSSNQISKVLASYTVIASGGVGAVYEYTTNPEGARGDGIAMAKRAGAHVINMEYIQFHPTAFKKENCKSFLISESVRGEGAILLNDKLERFVESELLPRDELTRLIYKEMKKSGAKNVWLSCEPIIKRGIKLEERFPKIFSDCLECGIDIRKDLIPVAPAAHYLCGGIRVDEWGKTNLSRLYAIGEASCTGLHGANRLASTSLLEGLVWGIRSAENIIGNFSKEDIDSFQISDWDERFILREADNNLIKEYQAKIKNIMWEKVGIVRSERELLKAMRELMQLSIDIIEIYRTSKLSDELVGLRNAIEIAIEITSCARRNRTSKGAHYREDTL</sequence>
<comment type="function">
    <text evidence="11">Catalyzes the oxidation of L-aspartate to iminoaspartate.</text>
</comment>
<comment type="pathway">
    <text evidence="2 11">Cofactor biosynthesis; NAD(+) biosynthesis; iminoaspartate from L-aspartate (oxidase route): step 1/1.</text>
</comment>
<dbReference type="AlphaFoldDB" id="A0A7C5PC76"/>
<reference evidence="14" key="1">
    <citation type="journal article" date="2020" name="mSystems">
        <title>Genome- and Community-Level Interaction Insights into Carbon Utilization and Element Cycling Functions of Hydrothermarchaeota in Hydrothermal Sediment.</title>
        <authorList>
            <person name="Zhou Z."/>
            <person name="Liu Y."/>
            <person name="Xu W."/>
            <person name="Pan J."/>
            <person name="Luo Z.H."/>
            <person name="Li M."/>
        </authorList>
    </citation>
    <scope>NUCLEOTIDE SEQUENCE [LARGE SCALE GENOMIC DNA]</scope>
    <source>
        <strain evidence="14">SpSt-1019</strain>
    </source>
</reference>
<accession>A0A7C5PC76</accession>
<dbReference type="InterPro" id="IPR003953">
    <property type="entry name" value="FAD-dep_OxRdtase_2_FAD-bd"/>
</dbReference>
<proteinExistence type="inferred from homology"/>